<evidence type="ECO:0000256" key="10">
    <source>
        <dbReference type="ARBA" id="ARBA00022764"/>
    </source>
</evidence>
<keyword evidence="9" id="KW-0732">Signal</keyword>
<feature type="compositionally biased region" description="Polar residues" evidence="15">
    <location>
        <begin position="379"/>
        <end position="392"/>
    </location>
</feature>
<comment type="pathway">
    <text evidence="3">Glycan biosynthesis; alginate biosynthesis.</text>
</comment>
<dbReference type="Pfam" id="PF16822">
    <property type="entry name" value="ALGX"/>
    <property type="match status" value="1"/>
</dbReference>
<comment type="similarity">
    <text evidence="4">Belongs to the AlgJ family.</text>
</comment>
<proteinExistence type="inferred from homology"/>
<keyword evidence="12" id="KW-0472">Membrane</keyword>
<feature type="domain" description="AlgX/AlgJ SGNH hydrolase-like" evidence="16">
    <location>
        <begin position="81"/>
        <end position="347"/>
    </location>
</feature>
<keyword evidence="18" id="KW-1185">Reference proteome</keyword>
<dbReference type="Proteomes" id="UP000284021">
    <property type="component" value="Unassembled WGS sequence"/>
</dbReference>
<keyword evidence="6" id="KW-1003">Cell membrane</keyword>
<dbReference type="GO" id="GO:0005886">
    <property type="term" value="C:plasma membrane"/>
    <property type="evidence" value="ECO:0007669"/>
    <property type="project" value="UniProtKB-SubCell"/>
</dbReference>
<accession>A0A418XCW4</accession>
<evidence type="ECO:0000256" key="2">
    <source>
        <dbReference type="ARBA" id="ARBA00004587"/>
    </source>
</evidence>
<dbReference type="GO" id="GO:0042121">
    <property type="term" value="P:alginic acid biosynthetic process"/>
    <property type="evidence" value="ECO:0007669"/>
    <property type="project" value="UniProtKB-UniPathway"/>
</dbReference>
<gene>
    <name evidence="17" type="ORF">D3879_20225</name>
</gene>
<comment type="caution">
    <text evidence="17">The sequence shown here is derived from an EMBL/GenBank/DDBJ whole genome shotgun (WGS) entry which is preliminary data.</text>
</comment>
<evidence type="ECO:0000256" key="8">
    <source>
        <dbReference type="ARBA" id="ARBA00022679"/>
    </source>
</evidence>
<dbReference type="CDD" id="cd14442">
    <property type="entry name" value="AlgJ_like"/>
    <property type="match status" value="1"/>
</dbReference>
<organism evidence="17 18">
    <name type="scientific">Pseudomonas cavernicola</name>
    <dbReference type="NCBI Taxonomy" id="2320866"/>
    <lineage>
        <taxon>Bacteria</taxon>
        <taxon>Pseudomonadati</taxon>
        <taxon>Pseudomonadota</taxon>
        <taxon>Gammaproteobacteria</taxon>
        <taxon>Pseudomonadales</taxon>
        <taxon>Pseudomonadaceae</taxon>
        <taxon>Pseudomonas</taxon>
    </lineage>
</organism>
<evidence type="ECO:0000256" key="5">
    <source>
        <dbReference type="ARBA" id="ARBA00016086"/>
    </source>
</evidence>
<name>A0A418XCW4_9PSED</name>
<comment type="subcellular location">
    <subcellularLocation>
        <location evidence="2">Cell inner membrane</location>
        <topology evidence="2">Peripheral membrane protein</topology>
        <orientation evidence="2">Periplasmic side</orientation>
    </subcellularLocation>
    <subcellularLocation>
        <location evidence="1">Periplasm</location>
    </subcellularLocation>
</comment>
<keyword evidence="7" id="KW-0997">Cell inner membrane</keyword>
<keyword evidence="10" id="KW-0574">Periplasm</keyword>
<dbReference type="InterPro" id="IPR031811">
    <property type="entry name" value="ALGX/ALGJ_SGNH-like"/>
</dbReference>
<evidence type="ECO:0000256" key="7">
    <source>
        <dbReference type="ARBA" id="ARBA00022519"/>
    </source>
</evidence>
<evidence type="ECO:0000256" key="9">
    <source>
        <dbReference type="ARBA" id="ARBA00022729"/>
    </source>
</evidence>
<dbReference type="AlphaFoldDB" id="A0A418XCW4"/>
<dbReference type="EMBL" id="QYUR01000006">
    <property type="protein sequence ID" value="RJG10344.1"/>
    <property type="molecule type" value="Genomic_DNA"/>
</dbReference>
<keyword evidence="11" id="KW-0016">Alginate biosynthesis</keyword>
<dbReference type="UniPathway" id="UPA00286"/>
<evidence type="ECO:0000259" key="16">
    <source>
        <dbReference type="Pfam" id="PF16822"/>
    </source>
</evidence>
<evidence type="ECO:0000256" key="4">
    <source>
        <dbReference type="ARBA" id="ARBA00006038"/>
    </source>
</evidence>
<dbReference type="OrthoDB" id="9760774at2"/>
<evidence type="ECO:0000256" key="13">
    <source>
        <dbReference type="ARBA" id="ARBA00023315"/>
    </source>
</evidence>
<evidence type="ECO:0000313" key="18">
    <source>
        <dbReference type="Proteomes" id="UP000284021"/>
    </source>
</evidence>
<protein>
    <recommendedName>
        <fullName evidence="5">Probable alginate O-acetylase AlgJ</fullName>
    </recommendedName>
    <alternativeName>
        <fullName evidence="14">Alginate biosynthesis protein AlgJ</fullName>
    </alternativeName>
</protein>
<evidence type="ECO:0000256" key="1">
    <source>
        <dbReference type="ARBA" id="ARBA00004418"/>
    </source>
</evidence>
<evidence type="ECO:0000313" key="17">
    <source>
        <dbReference type="EMBL" id="RJG10344.1"/>
    </source>
</evidence>
<dbReference type="GO" id="GO:0016746">
    <property type="term" value="F:acyltransferase activity"/>
    <property type="evidence" value="ECO:0007669"/>
    <property type="project" value="UniProtKB-KW"/>
</dbReference>
<evidence type="ECO:0000256" key="12">
    <source>
        <dbReference type="ARBA" id="ARBA00023136"/>
    </source>
</evidence>
<keyword evidence="8 17" id="KW-0808">Transferase</keyword>
<evidence type="ECO:0000256" key="15">
    <source>
        <dbReference type="SAM" id="MobiDB-lite"/>
    </source>
</evidence>
<dbReference type="InterPro" id="IPR034657">
    <property type="entry name" value="AlgJ"/>
</dbReference>
<reference evidence="17 18" key="1">
    <citation type="submission" date="2018-09" db="EMBL/GenBank/DDBJ databases">
        <authorList>
            <person name="Zhu H."/>
        </authorList>
    </citation>
    <scope>NUCLEOTIDE SEQUENCE [LARGE SCALE GENOMIC DNA]</scope>
    <source>
        <strain evidence="17 18">K1S02-6</strain>
    </source>
</reference>
<evidence type="ECO:0000256" key="3">
    <source>
        <dbReference type="ARBA" id="ARBA00005182"/>
    </source>
</evidence>
<dbReference type="GO" id="GO:0042597">
    <property type="term" value="C:periplasmic space"/>
    <property type="evidence" value="ECO:0007669"/>
    <property type="project" value="UniProtKB-SubCell"/>
</dbReference>
<evidence type="ECO:0000256" key="11">
    <source>
        <dbReference type="ARBA" id="ARBA00022841"/>
    </source>
</evidence>
<feature type="region of interest" description="Disordered" evidence="15">
    <location>
        <begin position="371"/>
        <end position="392"/>
    </location>
</feature>
<evidence type="ECO:0000256" key="6">
    <source>
        <dbReference type="ARBA" id="ARBA00022475"/>
    </source>
</evidence>
<dbReference type="RefSeq" id="WP_119956026.1">
    <property type="nucleotide sequence ID" value="NZ_QYUR01000006.1"/>
</dbReference>
<sequence length="392" mass="43662">MTRSLRILYIALFLGLLLGLGAWSTSSFLGFNVPPNTTRLNGHWAKAVESRYDEQFPIKRLGTNLWAALDFTLFGEGRPGVVLGRDNWLFSDEEFKPVADSEQHMQENWQLIQGVRDRLARQNVQLVLAIIPAKARLYPEFIGETPPAVLHRGLYDQFHSGAKRAGIFAPDLLGALTREKRAGQVFLRTDTHWTPRGAEVVAQSLGQAILRHTPLSGEPQAFTTETTQTEPYSGDLTHFLPLDPLFAELLPPPDQLQLRNTEARQADQAATGDALFSEQQVPVALVGTSYSANQRWNFLGALRQALNSEVVNYAEDGHGPILPMLKYLQTDEFNDSPPQLVIWEFPERYLPMPADLSEFDPSWITQLKASGAADERLASTATESDTPTQAMP</sequence>
<keyword evidence="13" id="KW-0012">Acyltransferase</keyword>
<evidence type="ECO:0000256" key="14">
    <source>
        <dbReference type="ARBA" id="ARBA00031031"/>
    </source>
</evidence>